<evidence type="ECO:0000256" key="8">
    <source>
        <dbReference type="ARBA" id="ARBA00022801"/>
    </source>
</evidence>
<dbReference type="AlphaFoldDB" id="A0A1G9GZY7"/>
<dbReference type="PANTHER" id="PTHR43808">
    <property type="entry name" value="ACETYLORNITHINE DEACETYLASE"/>
    <property type="match status" value="1"/>
</dbReference>
<dbReference type="InterPro" id="IPR002933">
    <property type="entry name" value="Peptidase_M20"/>
</dbReference>
<reference evidence="14" key="1">
    <citation type="submission" date="2016-10" db="EMBL/GenBank/DDBJ databases">
        <authorList>
            <person name="Varghese N."/>
            <person name="Submissions S."/>
        </authorList>
    </citation>
    <scope>NUCLEOTIDE SEQUENCE [LARGE SCALE GENOMIC DNA]</scope>
    <source>
        <strain evidence="14">B4,CECT 8067,JCM 17497</strain>
    </source>
</reference>
<dbReference type="UniPathway" id="UPA00034">
    <property type="reaction ID" value="UER00021"/>
</dbReference>
<dbReference type="InterPro" id="IPR001261">
    <property type="entry name" value="ArgE/DapE_CS"/>
</dbReference>
<dbReference type="GO" id="GO:0009089">
    <property type="term" value="P:lysine biosynthetic process via diaminopimelate"/>
    <property type="evidence" value="ECO:0007669"/>
    <property type="project" value="UniProtKB-UniPathway"/>
</dbReference>
<dbReference type="OrthoDB" id="24854at2157"/>
<keyword evidence="7" id="KW-0479">Metal-binding</keyword>
<feature type="domain" description="Peptidase M20 dimerisation" evidence="12">
    <location>
        <begin position="209"/>
        <end position="327"/>
    </location>
</feature>
<comment type="similarity">
    <text evidence="4">Belongs to the peptidase M20A family.</text>
</comment>
<dbReference type="Proteomes" id="UP000198882">
    <property type="component" value="Unassembled WGS sequence"/>
</dbReference>
<dbReference type="Pfam" id="PF01546">
    <property type="entry name" value="Peptidase_M20"/>
    <property type="match status" value="1"/>
</dbReference>
<evidence type="ECO:0000256" key="11">
    <source>
        <dbReference type="ARBA" id="ARBA00051301"/>
    </source>
</evidence>
<dbReference type="STRING" id="1095776.SAMN04515672_0083"/>
<evidence type="ECO:0000256" key="1">
    <source>
        <dbReference type="ARBA" id="ARBA00001941"/>
    </source>
</evidence>
<evidence type="ECO:0000256" key="2">
    <source>
        <dbReference type="ARBA" id="ARBA00001947"/>
    </source>
</evidence>
<dbReference type="PANTHER" id="PTHR43808:SF25">
    <property type="entry name" value="PEPTIDASE M20 DIMERISATION DOMAIN-CONTAINING PROTEIN"/>
    <property type="match status" value="1"/>
</dbReference>
<dbReference type="InterPro" id="IPR011650">
    <property type="entry name" value="Peptidase_M20_dimer"/>
</dbReference>
<dbReference type="InterPro" id="IPR036264">
    <property type="entry name" value="Bact_exopeptidase_dim_dom"/>
</dbReference>
<keyword evidence="10" id="KW-0170">Cobalt</keyword>
<dbReference type="GO" id="GO:0009014">
    <property type="term" value="F:succinyl-diaminopimelate desuccinylase activity"/>
    <property type="evidence" value="ECO:0007669"/>
    <property type="project" value="UniProtKB-EC"/>
</dbReference>
<accession>A0A1G9GZY7</accession>
<comment type="cofactor">
    <cofactor evidence="1">
        <name>Co(2+)</name>
        <dbReference type="ChEBI" id="CHEBI:48828"/>
    </cofactor>
</comment>
<evidence type="ECO:0000256" key="9">
    <source>
        <dbReference type="ARBA" id="ARBA00022833"/>
    </source>
</evidence>
<dbReference type="EC" id="3.5.1.18" evidence="5"/>
<dbReference type="GO" id="GO:0046872">
    <property type="term" value="F:metal ion binding"/>
    <property type="evidence" value="ECO:0007669"/>
    <property type="project" value="UniProtKB-KW"/>
</dbReference>
<evidence type="ECO:0000256" key="3">
    <source>
        <dbReference type="ARBA" id="ARBA00005130"/>
    </source>
</evidence>
<protein>
    <recommendedName>
        <fullName evidence="6">Probable succinyl-diaminopimelate desuccinylase</fullName>
        <ecNumber evidence="5">3.5.1.18</ecNumber>
    </recommendedName>
</protein>
<dbReference type="Pfam" id="PF07687">
    <property type="entry name" value="M20_dimer"/>
    <property type="match status" value="1"/>
</dbReference>
<dbReference type="RefSeq" id="WP_090312304.1">
    <property type="nucleotide sequence ID" value="NZ_FNFE01000010.1"/>
</dbReference>
<dbReference type="Gene3D" id="3.30.70.360">
    <property type="match status" value="1"/>
</dbReference>
<evidence type="ECO:0000256" key="6">
    <source>
        <dbReference type="ARBA" id="ARBA00016853"/>
    </source>
</evidence>
<evidence type="ECO:0000256" key="7">
    <source>
        <dbReference type="ARBA" id="ARBA00022723"/>
    </source>
</evidence>
<dbReference type="EMBL" id="FNFE01000010">
    <property type="protein sequence ID" value="SDL06219.1"/>
    <property type="molecule type" value="Genomic_DNA"/>
</dbReference>
<evidence type="ECO:0000259" key="12">
    <source>
        <dbReference type="Pfam" id="PF07687"/>
    </source>
</evidence>
<dbReference type="SUPFAM" id="SSF55031">
    <property type="entry name" value="Bacterial exopeptidase dimerisation domain"/>
    <property type="match status" value="1"/>
</dbReference>
<evidence type="ECO:0000256" key="4">
    <source>
        <dbReference type="ARBA" id="ARBA00006247"/>
    </source>
</evidence>
<sequence length="436" mass="46330">MDARTAKSRVRESITAREDELLETLEHLVAEKSVTGNENCGQAVMLEEFDRLGLEVDTWEPDAEALSDHPGFFRTSSYDDHGYEGRENAVATVDGTGDGPTLALSGHIDVVPADPESAWESDPWTLRREGDEIYGRGVSDMKGGLAAILLAVETLADEGVDLAGDLYVQSTIEEEAGGVGGLLSVLERGYVPDAAIIPEPFGLPNVGIASAGVMFFDVTVPGKKAHAAWGHQGVSAFDKASHVAAALNELNEQRQASIDFPPAYGADPSLEGHVTNINIGVVEGGDWPASVPAEVLMKGRVGWPPGESRADVREAIEGAIEAAASEDEWLAENPPTVEWTGWNAAPHEVPRDADIVEIVKGNAESIIGEEGTFVGGNAALDERFYQRYYDVPVVTAGPYGPNLHGVDEYTTVTSLLETAQTLATSAIDYCGVAEST</sequence>
<comment type="catalytic activity">
    <reaction evidence="11">
        <text>N-succinyl-(2S,6S)-2,6-diaminopimelate + H2O = (2S,6S)-2,6-diaminopimelate + succinate</text>
        <dbReference type="Rhea" id="RHEA:22608"/>
        <dbReference type="ChEBI" id="CHEBI:15377"/>
        <dbReference type="ChEBI" id="CHEBI:30031"/>
        <dbReference type="ChEBI" id="CHEBI:57609"/>
        <dbReference type="ChEBI" id="CHEBI:58087"/>
        <dbReference type="EC" id="3.5.1.18"/>
    </reaction>
</comment>
<dbReference type="SUPFAM" id="SSF53187">
    <property type="entry name" value="Zn-dependent exopeptidases"/>
    <property type="match status" value="1"/>
</dbReference>
<name>A0A1G9GZY7_9EURY</name>
<comment type="pathway">
    <text evidence="3">Amino-acid biosynthesis; L-lysine biosynthesis via DAP pathway; LL-2,6-diaminopimelate from (S)-tetrahydrodipicolinate (succinylase route): step 3/3.</text>
</comment>
<keyword evidence="14" id="KW-1185">Reference proteome</keyword>
<comment type="cofactor">
    <cofactor evidence="2">
        <name>Zn(2+)</name>
        <dbReference type="ChEBI" id="CHEBI:29105"/>
    </cofactor>
</comment>
<dbReference type="InterPro" id="IPR010182">
    <property type="entry name" value="ArgE/DapE"/>
</dbReference>
<proteinExistence type="inferred from homology"/>
<keyword evidence="8" id="KW-0378">Hydrolase</keyword>
<keyword evidence="9" id="KW-0862">Zinc</keyword>
<dbReference type="InterPro" id="IPR050072">
    <property type="entry name" value="Peptidase_M20A"/>
</dbReference>
<evidence type="ECO:0000256" key="5">
    <source>
        <dbReference type="ARBA" id="ARBA00011921"/>
    </source>
</evidence>
<dbReference type="Gene3D" id="3.40.630.10">
    <property type="entry name" value="Zn peptidases"/>
    <property type="match status" value="1"/>
</dbReference>
<dbReference type="NCBIfam" id="TIGR01910">
    <property type="entry name" value="DapE-ArgE"/>
    <property type="match status" value="1"/>
</dbReference>
<dbReference type="PROSITE" id="PS00758">
    <property type="entry name" value="ARGE_DAPE_CPG2_1"/>
    <property type="match status" value="1"/>
</dbReference>
<evidence type="ECO:0000313" key="13">
    <source>
        <dbReference type="EMBL" id="SDL06219.1"/>
    </source>
</evidence>
<evidence type="ECO:0000313" key="14">
    <source>
        <dbReference type="Proteomes" id="UP000198882"/>
    </source>
</evidence>
<gene>
    <name evidence="13" type="ORF">SAMN04515672_0083</name>
</gene>
<organism evidence="13 14">
    <name type="scientific">Natronorubrum texcoconense</name>
    <dbReference type="NCBI Taxonomy" id="1095776"/>
    <lineage>
        <taxon>Archaea</taxon>
        <taxon>Methanobacteriati</taxon>
        <taxon>Methanobacteriota</taxon>
        <taxon>Stenosarchaea group</taxon>
        <taxon>Halobacteria</taxon>
        <taxon>Halobacteriales</taxon>
        <taxon>Natrialbaceae</taxon>
        <taxon>Natronorubrum</taxon>
    </lineage>
</organism>
<evidence type="ECO:0000256" key="10">
    <source>
        <dbReference type="ARBA" id="ARBA00023285"/>
    </source>
</evidence>